<protein>
    <recommendedName>
        <fullName evidence="5">Conjugal transfer mating pair stabilization protein TraN</fullName>
    </recommendedName>
</protein>
<dbReference type="Proteomes" id="UP000185024">
    <property type="component" value="Unassembled WGS sequence"/>
</dbReference>
<gene>
    <name evidence="3" type="ORF">SAMN05878438_3771</name>
</gene>
<organism evidence="3 4">
    <name type="scientific">Vreelandella aquamarina</name>
    <dbReference type="NCBI Taxonomy" id="77097"/>
    <lineage>
        <taxon>Bacteria</taxon>
        <taxon>Pseudomonadati</taxon>
        <taxon>Pseudomonadota</taxon>
        <taxon>Gammaproteobacteria</taxon>
        <taxon>Oceanospirillales</taxon>
        <taxon>Halomonadaceae</taxon>
        <taxon>Vreelandella</taxon>
    </lineage>
</organism>
<evidence type="ECO:0008006" key="5">
    <source>
        <dbReference type="Google" id="ProtNLM"/>
    </source>
</evidence>
<proteinExistence type="predicted"/>
<evidence type="ECO:0000256" key="1">
    <source>
        <dbReference type="SAM" id="MobiDB-lite"/>
    </source>
</evidence>
<evidence type="ECO:0000313" key="3">
    <source>
        <dbReference type="EMBL" id="SIN87768.1"/>
    </source>
</evidence>
<feature type="region of interest" description="Disordered" evidence="1">
    <location>
        <begin position="181"/>
        <end position="213"/>
    </location>
</feature>
<keyword evidence="2" id="KW-0732">Signal</keyword>
<evidence type="ECO:0000313" key="4">
    <source>
        <dbReference type="Proteomes" id="UP000185024"/>
    </source>
</evidence>
<dbReference type="EMBL" id="FSQX01000002">
    <property type="protein sequence ID" value="SIN87768.1"/>
    <property type="molecule type" value="Genomic_DNA"/>
</dbReference>
<evidence type="ECO:0000256" key="2">
    <source>
        <dbReference type="SAM" id="SignalP"/>
    </source>
</evidence>
<feature type="signal peptide" evidence="2">
    <location>
        <begin position="1"/>
        <end position="17"/>
    </location>
</feature>
<sequence>MPKGVHLKQLFTGVAMAALVPLSTIAIAGPSESGLRAGGAWAKDFDPGKSFQSATSALGLEDTKTSGELGGEVGLQVKQQQQRNFRCRDGARLTAGGIRVNIEECQQSDDGDLQRLRVAVCDALTQGIRCSDDRYTQTREVPAGGEAAFSGGDLYGAYRVEAECSGTSCVMTMHQLHGDAWGGNNMRQQGNDRVNQDPNHPSNTIADVRDNPTFDQGSQYAEDRSKCLGGQINQLFSEGDIPVSCNPDDPRTIDFLDIDGGGQCEPDRITTDTCTVDIPTRLVTCEPESKTCDVQRETAQFTCERKLQVQQVGSEACTPGQVVYQWQPYSNLYRRFVCQACNHPFNCLVYQFNQDGDGWRSSFRFEYSRVLGWHYPELMPGAPSGYYIRQTCSNGRCTIHYRRNPSDSTKKYSYDEAAPIFQDTVTENCDAFEQRRPETN</sequence>
<dbReference type="GeneID" id="97278236"/>
<accession>A0A1N6K437</accession>
<feature type="compositionally biased region" description="Polar residues" evidence="1">
    <location>
        <begin position="185"/>
        <end position="205"/>
    </location>
</feature>
<dbReference type="AlphaFoldDB" id="A0A1N6K437"/>
<dbReference type="RefSeq" id="WP_074211786.1">
    <property type="nucleotide sequence ID" value="NZ_BJOI01000080.1"/>
</dbReference>
<feature type="chain" id="PRO_5010282497" description="Conjugal transfer mating pair stabilization protein TraN" evidence="2">
    <location>
        <begin position="18"/>
        <end position="440"/>
    </location>
</feature>
<reference evidence="3 4" key="1">
    <citation type="submission" date="2016-11" db="EMBL/GenBank/DDBJ databases">
        <authorList>
            <person name="Jaros S."/>
            <person name="Januszkiewicz K."/>
            <person name="Wedrychowicz H."/>
        </authorList>
    </citation>
    <scope>NUCLEOTIDE SEQUENCE [LARGE SCALE GENOMIC DNA]</scope>
    <source>
        <strain evidence="3 4">ACAM 239</strain>
    </source>
</reference>
<name>A0A1N6K437_9GAMM</name>